<feature type="region of interest" description="Disordered" evidence="1">
    <location>
        <begin position="96"/>
        <end position="115"/>
    </location>
</feature>
<comment type="caution">
    <text evidence="2">The sequence shown here is derived from an EMBL/GenBank/DDBJ whole genome shotgun (WGS) entry which is preliminary data.</text>
</comment>
<dbReference type="Proteomes" id="UP001218218">
    <property type="component" value="Unassembled WGS sequence"/>
</dbReference>
<keyword evidence="3" id="KW-1185">Reference proteome</keyword>
<feature type="region of interest" description="Disordered" evidence="1">
    <location>
        <begin position="1"/>
        <end position="29"/>
    </location>
</feature>
<sequence length="193" mass="20843">MHTDPEESPMSHDTSPADAASAIHRLPRHARYRRTTSCARSLPVAATDLALTSTSSACVPARSLPSPTLSPLPSLFFSPSPSPVSLVPAFSSLSTPSYAVSPDNPPRNRATAPIHQHRRAVQTYVRGLTLRVWILQQDVRRILDALYLKSRNAPGPILPSSSALFPSHPKVRPAPPDPEYLRCLTTSGHGPPP</sequence>
<dbReference type="AlphaFoldDB" id="A0AAD7AH58"/>
<name>A0AAD7AH58_9AGAR</name>
<feature type="compositionally biased region" description="Polar residues" evidence="1">
    <location>
        <begin position="184"/>
        <end position="193"/>
    </location>
</feature>
<evidence type="ECO:0000313" key="3">
    <source>
        <dbReference type="Proteomes" id="UP001218218"/>
    </source>
</evidence>
<dbReference type="EMBL" id="JARIHO010000007">
    <property type="protein sequence ID" value="KAJ7358544.1"/>
    <property type="molecule type" value="Genomic_DNA"/>
</dbReference>
<proteinExistence type="predicted"/>
<evidence type="ECO:0000256" key="1">
    <source>
        <dbReference type="SAM" id="MobiDB-lite"/>
    </source>
</evidence>
<reference evidence="2" key="1">
    <citation type="submission" date="2023-03" db="EMBL/GenBank/DDBJ databases">
        <title>Massive genome expansion in bonnet fungi (Mycena s.s.) driven by repeated elements and novel gene families across ecological guilds.</title>
        <authorList>
            <consortium name="Lawrence Berkeley National Laboratory"/>
            <person name="Harder C.B."/>
            <person name="Miyauchi S."/>
            <person name="Viragh M."/>
            <person name="Kuo A."/>
            <person name="Thoen E."/>
            <person name="Andreopoulos B."/>
            <person name="Lu D."/>
            <person name="Skrede I."/>
            <person name="Drula E."/>
            <person name="Henrissat B."/>
            <person name="Morin E."/>
            <person name="Kohler A."/>
            <person name="Barry K."/>
            <person name="LaButti K."/>
            <person name="Morin E."/>
            <person name="Salamov A."/>
            <person name="Lipzen A."/>
            <person name="Mereny Z."/>
            <person name="Hegedus B."/>
            <person name="Baldrian P."/>
            <person name="Stursova M."/>
            <person name="Weitz H."/>
            <person name="Taylor A."/>
            <person name="Grigoriev I.V."/>
            <person name="Nagy L.G."/>
            <person name="Martin F."/>
            <person name="Kauserud H."/>
        </authorList>
    </citation>
    <scope>NUCLEOTIDE SEQUENCE</scope>
    <source>
        <strain evidence="2">CBHHK002</strain>
    </source>
</reference>
<evidence type="ECO:0000313" key="2">
    <source>
        <dbReference type="EMBL" id="KAJ7358544.1"/>
    </source>
</evidence>
<protein>
    <submittedName>
        <fullName evidence="2">Uncharacterized protein</fullName>
    </submittedName>
</protein>
<feature type="region of interest" description="Disordered" evidence="1">
    <location>
        <begin position="158"/>
        <end position="193"/>
    </location>
</feature>
<gene>
    <name evidence="2" type="ORF">DFH08DRAFT_1043644</name>
</gene>
<organism evidence="2 3">
    <name type="scientific">Mycena albidolilacea</name>
    <dbReference type="NCBI Taxonomy" id="1033008"/>
    <lineage>
        <taxon>Eukaryota</taxon>
        <taxon>Fungi</taxon>
        <taxon>Dikarya</taxon>
        <taxon>Basidiomycota</taxon>
        <taxon>Agaricomycotina</taxon>
        <taxon>Agaricomycetes</taxon>
        <taxon>Agaricomycetidae</taxon>
        <taxon>Agaricales</taxon>
        <taxon>Marasmiineae</taxon>
        <taxon>Mycenaceae</taxon>
        <taxon>Mycena</taxon>
    </lineage>
</organism>
<accession>A0AAD7AH58</accession>